<protein>
    <submittedName>
        <fullName evidence="1">Uncharacterized protein</fullName>
    </submittedName>
</protein>
<evidence type="ECO:0000313" key="2">
    <source>
        <dbReference type="Proteomes" id="UP001236014"/>
    </source>
</evidence>
<dbReference type="KEGG" id="acab:QRX50_31690"/>
<dbReference type="Proteomes" id="UP001236014">
    <property type="component" value="Chromosome"/>
</dbReference>
<organism evidence="1 2">
    <name type="scientific">Amycolatopsis carbonis</name>
    <dbReference type="NCBI Taxonomy" id="715471"/>
    <lineage>
        <taxon>Bacteria</taxon>
        <taxon>Bacillati</taxon>
        <taxon>Actinomycetota</taxon>
        <taxon>Actinomycetes</taxon>
        <taxon>Pseudonocardiales</taxon>
        <taxon>Pseudonocardiaceae</taxon>
        <taxon>Amycolatopsis</taxon>
    </lineage>
</organism>
<reference evidence="1 2" key="1">
    <citation type="submission" date="2023-06" db="EMBL/GenBank/DDBJ databases">
        <authorList>
            <person name="Oyuntsetseg B."/>
            <person name="Kim S.B."/>
        </authorList>
    </citation>
    <scope>NUCLEOTIDE SEQUENCE [LARGE SCALE GENOMIC DNA]</scope>
    <source>
        <strain evidence="1 2">2-15</strain>
    </source>
</reference>
<accession>A0A9Y2ICL1</accession>
<dbReference type="AlphaFoldDB" id="A0A9Y2ICL1"/>
<name>A0A9Y2ICL1_9PSEU</name>
<dbReference type="RefSeq" id="WP_285966784.1">
    <property type="nucleotide sequence ID" value="NZ_CP127294.1"/>
</dbReference>
<keyword evidence="2" id="KW-1185">Reference proteome</keyword>
<sequence>MPSVCVNGCGFKVEGGSLGIDWAALGAKRGRADFGGWTVAPPLGKVADWSLIMTSASIAYKNVSCRAQHITFWTVAPVIYLRQVPGNDWNIGVTMASSKTGDPAAAFPSDDHSYFRERWHQSLPAGTNIEKTTSFWSKVYDDVVQPGETFFMRNAWWFSTPSFASSPVNIFKMPVNTLHYLALPVAD</sequence>
<evidence type="ECO:0000313" key="1">
    <source>
        <dbReference type="EMBL" id="WIX76023.1"/>
    </source>
</evidence>
<dbReference type="EMBL" id="CP127294">
    <property type="protein sequence ID" value="WIX76023.1"/>
    <property type="molecule type" value="Genomic_DNA"/>
</dbReference>
<proteinExistence type="predicted"/>
<gene>
    <name evidence="1" type="ORF">QRX50_31690</name>
</gene>